<evidence type="ECO:0000313" key="13">
    <source>
        <dbReference type="Proteomes" id="UP000009168"/>
    </source>
</evidence>
<dbReference type="UniPathway" id="UPA00135">
    <property type="reaction ID" value="UER00197"/>
</dbReference>
<dbReference type="InterPro" id="IPR015424">
    <property type="entry name" value="PyrdxlP-dep_Trfase"/>
</dbReference>
<dbReference type="EMBL" id="GG662856">
    <property type="protein sequence ID" value="EAR87045.1"/>
    <property type="molecule type" value="Genomic_DNA"/>
</dbReference>
<dbReference type="GO" id="GO:0004648">
    <property type="term" value="F:O-phospho-L-serine:2-oxoglutarate aminotransferase activity"/>
    <property type="evidence" value="ECO:0007669"/>
    <property type="project" value="UniProtKB-EC"/>
</dbReference>
<dbReference type="NCBIfam" id="NF003764">
    <property type="entry name" value="PRK05355.1"/>
    <property type="match status" value="1"/>
</dbReference>
<dbReference type="InterPro" id="IPR015421">
    <property type="entry name" value="PyrdxlP-dep_Trfase_major"/>
</dbReference>
<dbReference type="KEGG" id="tet:TTHERM_00418290"/>
<proteinExistence type="inferred from homology"/>
<dbReference type="eggNOG" id="KOG2790">
    <property type="taxonomic scope" value="Eukaryota"/>
</dbReference>
<evidence type="ECO:0000256" key="4">
    <source>
        <dbReference type="ARBA" id="ARBA00013030"/>
    </source>
</evidence>
<evidence type="ECO:0000256" key="5">
    <source>
        <dbReference type="ARBA" id="ARBA00022576"/>
    </source>
</evidence>
<comment type="similarity">
    <text evidence="3">Belongs to the class-V pyridoxal-phosphate-dependent aminotransferase family. SerC subfamily.</text>
</comment>
<dbReference type="Pfam" id="PF00266">
    <property type="entry name" value="Aminotran_5"/>
    <property type="match status" value="1"/>
</dbReference>
<evidence type="ECO:0000256" key="7">
    <source>
        <dbReference type="ARBA" id="ARBA00022679"/>
    </source>
</evidence>
<sequence length="378" mass="42865">MEIATEVRDVYTFSPGPCSLPLGVQRSCHNSLWNFEDLGYGSLEIPGNSYESKILVKKCKDNLRTLFELPDNYSVMLMEGGAHLLNSGIPLNMIPEGGSANYLVTGFWGARTHKESLKFGNIKLVHEIVPQMNYIPDEKDWQIDTKGSYFHFTDNETLSGLEFKQVPYAQGQNIVADMTSSLGTKKLETNKYAVIYAAAQKNLGIAGNTVAFVRNDLIGKPQKMTPSYMDWRNMVDENFDYNMGIYSIYATNTYVEYLNQAPGKLDYWENLANQKAKLIWDVIDGSRGFFKPLCTKRDQRSRLNITFYCANDEKIDNLFIEEAAKIGLIELKGHPATKGVRASIYNGTQLEGVKKLRDFMLDFQEKNEVRIVNTLSRL</sequence>
<keyword evidence="7" id="KW-0808">Transferase</keyword>
<dbReference type="InterPro" id="IPR022278">
    <property type="entry name" value="Pser_aminoTfrase"/>
</dbReference>
<dbReference type="RefSeq" id="XP_001007290.1">
    <property type="nucleotide sequence ID" value="XM_001007290.3"/>
</dbReference>
<evidence type="ECO:0000256" key="8">
    <source>
        <dbReference type="ARBA" id="ARBA00022898"/>
    </source>
</evidence>
<dbReference type="Gene3D" id="3.90.1150.10">
    <property type="entry name" value="Aspartate Aminotransferase, domain 1"/>
    <property type="match status" value="1"/>
</dbReference>
<keyword evidence="6" id="KW-0028">Amino-acid biosynthesis</keyword>
<evidence type="ECO:0000256" key="9">
    <source>
        <dbReference type="ARBA" id="ARBA00023299"/>
    </source>
</evidence>
<organism evidence="12 13">
    <name type="scientific">Tetrahymena thermophila (strain SB210)</name>
    <dbReference type="NCBI Taxonomy" id="312017"/>
    <lineage>
        <taxon>Eukaryota</taxon>
        <taxon>Sar</taxon>
        <taxon>Alveolata</taxon>
        <taxon>Ciliophora</taxon>
        <taxon>Intramacronucleata</taxon>
        <taxon>Oligohymenophorea</taxon>
        <taxon>Hymenostomatida</taxon>
        <taxon>Tetrahymenina</taxon>
        <taxon>Tetrahymenidae</taxon>
        <taxon>Tetrahymena</taxon>
    </lineage>
</organism>
<dbReference type="GO" id="GO:0030170">
    <property type="term" value="F:pyridoxal phosphate binding"/>
    <property type="evidence" value="ECO:0007669"/>
    <property type="project" value="TreeGrafter"/>
</dbReference>
<dbReference type="InParanoid" id="Q22NW6"/>
<comment type="catalytic activity">
    <reaction evidence="10">
        <text>O-phospho-L-serine + 2-oxoglutarate = 3-phosphooxypyruvate + L-glutamate</text>
        <dbReference type="Rhea" id="RHEA:14329"/>
        <dbReference type="ChEBI" id="CHEBI:16810"/>
        <dbReference type="ChEBI" id="CHEBI:18110"/>
        <dbReference type="ChEBI" id="CHEBI:29985"/>
        <dbReference type="ChEBI" id="CHEBI:57524"/>
        <dbReference type="EC" id="2.6.1.52"/>
    </reaction>
</comment>
<evidence type="ECO:0000256" key="6">
    <source>
        <dbReference type="ARBA" id="ARBA00022605"/>
    </source>
</evidence>
<evidence type="ECO:0000256" key="2">
    <source>
        <dbReference type="ARBA" id="ARBA00005099"/>
    </source>
</evidence>
<accession>Q22NW6</accession>
<keyword evidence="13" id="KW-1185">Reference proteome</keyword>
<keyword evidence="5 12" id="KW-0032">Aminotransferase</keyword>
<dbReference type="HAMAP" id="MF_00160">
    <property type="entry name" value="SerC_aminotrans_5"/>
    <property type="match status" value="1"/>
</dbReference>
<dbReference type="AlphaFoldDB" id="Q22NW6"/>
<dbReference type="PIRSF" id="PIRSF000525">
    <property type="entry name" value="SerC"/>
    <property type="match status" value="1"/>
</dbReference>
<evidence type="ECO:0000259" key="11">
    <source>
        <dbReference type="Pfam" id="PF00266"/>
    </source>
</evidence>
<dbReference type="InterPro" id="IPR015422">
    <property type="entry name" value="PyrdxlP-dep_Trfase_small"/>
</dbReference>
<name>Q22NW6_TETTS</name>
<dbReference type="Proteomes" id="UP000009168">
    <property type="component" value="Unassembled WGS sequence"/>
</dbReference>
<evidence type="ECO:0000256" key="1">
    <source>
        <dbReference type="ARBA" id="ARBA00001933"/>
    </source>
</evidence>
<dbReference type="PANTHER" id="PTHR43247:SF1">
    <property type="entry name" value="PHOSPHOSERINE AMINOTRANSFERASE"/>
    <property type="match status" value="1"/>
</dbReference>
<dbReference type="SUPFAM" id="SSF53383">
    <property type="entry name" value="PLP-dependent transferases"/>
    <property type="match status" value="1"/>
</dbReference>
<dbReference type="STRING" id="312017.Q22NW6"/>
<protein>
    <recommendedName>
        <fullName evidence="4">phosphoserine transaminase</fullName>
        <ecNumber evidence="4">2.6.1.52</ecNumber>
    </recommendedName>
</protein>
<dbReference type="OrthoDB" id="1703350at2759"/>
<keyword evidence="9" id="KW-0718">Serine biosynthesis</keyword>
<reference evidence="13" key="1">
    <citation type="journal article" date="2006" name="PLoS Biol.">
        <title>Macronuclear genome sequence of the ciliate Tetrahymena thermophila, a model eukaryote.</title>
        <authorList>
            <person name="Eisen J.A."/>
            <person name="Coyne R.S."/>
            <person name="Wu M."/>
            <person name="Wu D."/>
            <person name="Thiagarajan M."/>
            <person name="Wortman J.R."/>
            <person name="Badger J.H."/>
            <person name="Ren Q."/>
            <person name="Amedeo P."/>
            <person name="Jones K.M."/>
            <person name="Tallon L.J."/>
            <person name="Delcher A.L."/>
            <person name="Salzberg S.L."/>
            <person name="Silva J.C."/>
            <person name="Haas B.J."/>
            <person name="Majoros W.H."/>
            <person name="Farzad M."/>
            <person name="Carlton J.M."/>
            <person name="Smith R.K. Jr."/>
            <person name="Garg J."/>
            <person name="Pearlman R.E."/>
            <person name="Karrer K.M."/>
            <person name="Sun L."/>
            <person name="Manning G."/>
            <person name="Elde N.C."/>
            <person name="Turkewitz A.P."/>
            <person name="Asai D.J."/>
            <person name="Wilkes D.E."/>
            <person name="Wang Y."/>
            <person name="Cai H."/>
            <person name="Collins K."/>
            <person name="Stewart B.A."/>
            <person name="Lee S.R."/>
            <person name="Wilamowska K."/>
            <person name="Weinberg Z."/>
            <person name="Ruzzo W.L."/>
            <person name="Wloga D."/>
            <person name="Gaertig J."/>
            <person name="Frankel J."/>
            <person name="Tsao C.-C."/>
            <person name="Gorovsky M.A."/>
            <person name="Keeling P.J."/>
            <person name="Waller R.F."/>
            <person name="Patron N.J."/>
            <person name="Cherry J.M."/>
            <person name="Stover N.A."/>
            <person name="Krieger C.J."/>
            <person name="del Toro C."/>
            <person name="Ryder H.F."/>
            <person name="Williamson S.C."/>
            <person name="Barbeau R.A."/>
            <person name="Hamilton E.P."/>
            <person name="Orias E."/>
        </authorList>
    </citation>
    <scope>NUCLEOTIDE SEQUENCE [LARGE SCALE GENOMIC DNA]</scope>
    <source>
        <strain evidence="13">SB210</strain>
    </source>
</reference>
<gene>
    <name evidence="12" type="ORF">TTHERM_00418290</name>
</gene>
<evidence type="ECO:0000313" key="12">
    <source>
        <dbReference type="EMBL" id="EAR87045.1"/>
    </source>
</evidence>
<feature type="domain" description="Aminotransferase class V" evidence="11">
    <location>
        <begin position="11"/>
        <end position="356"/>
    </location>
</feature>
<dbReference type="OMA" id="TEAWSAK"/>
<dbReference type="GO" id="GO:0006564">
    <property type="term" value="P:L-serine biosynthetic process"/>
    <property type="evidence" value="ECO:0007669"/>
    <property type="project" value="UniProtKB-KW"/>
</dbReference>
<dbReference type="GO" id="GO:0005737">
    <property type="term" value="C:cytoplasm"/>
    <property type="evidence" value="ECO:0007669"/>
    <property type="project" value="TreeGrafter"/>
</dbReference>
<dbReference type="HOGENOM" id="CLU_034866_0_2_1"/>
<dbReference type="EC" id="2.6.1.52" evidence="4"/>
<keyword evidence="8" id="KW-0663">Pyridoxal phosphate</keyword>
<dbReference type="GeneID" id="7826798"/>
<dbReference type="Gene3D" id="3.40.640.10">
    <property type="entry name" value="Type I PLP-dependent aspartate aminotransferase-like (Major domain)"/>
    <property type="match status" value="1"/>
</dbReference>
<dbReference type="PANTHER" id="PTHR43247">
    <property type="entry name" value="PHOSPHOSERINE AMINOTRANSFERASE"/>
    <property type="match status" value="1"/>
</dbReference>
<evidence type="ECO:0000256" key="10">
    <source>
        <dbReference type="ARBA" id="ARBA00049007"/>
    </source>
</evidence>
<dbReference type="InterPro" id="IPR000192">
    <property type="entry name" value="Aminotrans_V_dom"/>
</dbReference>
<comment type="cofactor">
    <cofactor evidence="1">
        <name>pyridoxal 5'-phosphate</name>
        <dbReference type="ChEBI" id="CHEBI:597326"/>
    </cofactor>
</comment>
<evidence type="ECO:0000256" key="3">
    <source>
        <dbReference type="ARBA" id="ARBA00006904"/>
    </source>
</evidence>
<comment type="pathway">
    <text evidence="2">Amino-acid biosynthesis; L-serine biosynthesis; L-serine from 3-phospho-D-glycerate: step 2/3.</text>
</comment>